<keyword evidence="3" id="KW-1185">Reference proteome</keyword>
<dbReference type="CDD" id="cd07721">
    <property type="entry name" value="yflN-like_MBL-fold"/>
    <property type="match status" value="1"/>
</dbReference>
<evidence type="ECO:0000313" key="3">
    <source>
        <dbReference type="Proteomes" id="UP000198518"/>
    </source>
</evidence>
<proteinExistence type="predicted"/>
<dbReference type="SUPFAM" id="SSF56281">
    <property type="entry name" value="Metallo-hydrolase/oxidoreductase"/>
    <property type="match status" value="1"/>
</dbReference>
<dbReference type="OrthoDB" id="197151at2157"/>
<dbReference type="Pfam" id="PF00753">
    <property type="entry name" value="Lactamase_B"/>
    <property type="match status" value="1"/>
</dbReference>
<dbReference type="PANTHER" id="PTHR42951">
    <property type="entry name" value="METALLO-BETA-LACTAMASE DOMAIN-CONTAINING"/>
    <property type="match status" value="1"/>
</dbReference>
<dbReference type="EMBL" id="FOJA01000001">
    <property type="protein sequence ID" value="SEW25866.1"/>
    <property type="molecule type" value="Genomic_DNA"/>
</dbReference>
<name>A0A1I0QG95_9EURY</name>
<dbReference type="AlphaFoldDB" id="A0A1I0QG95"/>
<dbReference type="STRING" id="355548.SAMN04487945_2564"/>
<dbReference type="InterPro" id="IPR050855">
    <property type="entry name" value="NDM-1-like"/>
</dbReference>
<dbReference type="Gene3D" id="3.60.15.10">
    <property type="entry name" value="Ribonuclease Z/Hydroxyacylglutathione hydrolase-like"/>
    <property type="match status" value="1"/>
</dbReference>
<evidence type="ECO:0000259" key="1">
    <source>
        <dbReference type="SMART" id="SM00849"/>
    </source>
</evidence>
<dbReference type="RefSeq" id="WP_089669855.1">
    <property type="nucleotide sequence ID" value="NZ_FOJA01000001.1"/>
</dbReference>
<sequence>MAVELRPGVWQVALRGVNAYLVEDDAGLALVDTGLPWQADSVRRALEVAGFSMRDVERVLLTHYDVDHVGGLRSLLSSAGDVEVCCGAGDAELVVGNRKPPLSVPKGVSQRLAGLLTPSVHTPVRALGDGDEVGGFEVVATPGHTPGHVAYYHEGLDAAFLGDLVRADDGELELSPWLLSSDTSQLPGSVRRVLNRAPAFAAACVGHGDPIRSGGRAALARVVQ</sequence>
<dbReference type="PANTHER" id="PTHR42951:SF4">
    <property type="entry name" value="ACYL-COENZYME A THIOESTERASE MBLAC2"/>
    <property type="match status" value="1"/>
</dbReference>
<organism evidence="2 3">
    <name type="scientific">Halobacterium jilantaiense</name>
    <dbReference type="NCBI Taxonomy" id="355548"/>
    <lineage>
        <taxon>Archaea</taxon>
        <taxon>Methanobacteriati</taxon>
        <taxon>Methanobacteriota</taxon>
        <taxon>Stenosarchaea group</taxon>
        <taxon>Halobacteria</taxon>
        <taxon>Halobacteriales</taxon>
        <taxon>Halobacteriaceae</taxon>
        <taxon>Halobacterium</taxon>
    </lineage>
</organism>
<dbReference type="SMART" id="SM00849">
    <property type="entry name" value="Lactamase_B"/>
    <property type="match status" value="1"/>
</dbReference>
<accession>A0A1I0QG95</accession>
<dbReference type="InterPro" id="IPR001279">
    <property type="entry name" value="Metallo-B-lactamas"/>
</dbReference>
<dbReference type="Proteomes" id="UP000198518">
    <property type="component" value="Unassembled WGS sequence"/>
</dbReference>
<protein>
    <submittedName>
        <fullName evidence="2">Glyoxylase, beta-lactamase superfamily II</fullName>
    </submittedName>
</protein>
<gene>
    <name evidence="2" type="ORF">SAMN04487945_2564</name>
</gene>
<dbReference type="InterPro" id="IPR036866">
    <property type="entry name" value="RibonucZ/Hydroxyglut_hydro"/>
</dbReference>
<feature type="domain" description="Metallo-beta-lactamase" evidence="1">
    <location>
        <begin position="16"/>
        <end position="207"/>
    </location>
</feature>
<evidence type="ECO:0000313" key="2">
    <source>
        <dbReference type="EMBL" id="SEW25866.1"/>
    </source>
</evidence>
<reference evidence="2 3" key="1">
    <citation type="submission" date="2016-10" db="EMBL/GenBank/DDBJ databases">
        <authorList>
            <person name="de Groot N.N."/>
        </authorList>
    </citation>
    <scope>NUCLEOTIDE SEQUENCE [LARGE SCALE GENOMIC DNA]</scope>
    <source>
        <strain evidence="2 3">CGMCC 1.5337</strain>
    </source>
</reference>